<dbReference type="AlphaFoldDB" id="A0AAD5XU75"/>
<gene>
    <name evidence="6" type="primary">ATP12</name>
    <name evidence="6" type="ORF">HDU87_005051</name>
</gene>
<comment type="similarity">
    <text evidence="2">Belongs to the ATP12 family.</text>
</comment>
<dbReference type="PANTHER" id="PTHR21013:SF10">
    <property type="entry name" value="ATP SYNTHASE MITOCHONDRIAL F1 COMPLEX ASSEMBLY FACTOR 2"/>
    <property type="match status" value="1"/>
</dbReference>
<dbReference type="GO" id="GO:0033615">
    <property type="term" value="P:mitochondrial proton-transporting ATP synthase complex assembly"/>
    <property type="evidence" value="ECO:0007669"/>
    <property type="project" value="TreeGrafter"/>
</dbReference>
<evidence type="ECO:0000313" key="7">
    <source>
        <dbReference type="Proteomes" id="UP001212152"/>
    </source>
</evidence>
<organism evidence="6 7">
    <name type="scientific">Geranomyces variabilis</name>
    <dbReference type="NCBI Taxonomy" id="109894"/>
    <lineage>
        <taxon>Eukaryota</taxon>
        <taxon>Fungi</taxon>
        <taxon>Fungi incertae sedis</taxon>
        <taxon>Chytridiomycota</taxon>
        <taxon>Chytridiomycota incertae sedis</taxon>
        <taxon>Chytridiomycetes</taxon>
        <taxon>Spizellomycetales</taxon>
        <taxon>Powellomycetaceae</taxon>
        <taxon>Geranomyces</taxon>
    </lineage>
</organism>
<sequence length="296" mass="32545">MFAFRSATISARIYRAFAGRAPHHRIRPAAAALTASLRAYSAAQEQIASDIADKYASKAKTAGMTRFWKAVSIERVGETFQINLDGKCMKTPDGHPIAVPAHQRTLAMLIAGEWEGQDKLLKSYSLPLTSIVVRALDSFSDPEIRAGVIDNLLKYADTDSTCYFQDYPESFVATQTAHWKPLHAWLSETYSLSFATTDGIVPIKQSAETIAALRKEISIFDNLTLAAFEKAVMSSKSFVVALALVKGRIDASDGARAARLEVLHQIERWGEVEDAHDVEREELTRQLGAVACSLLP</sequence>
<keyword evidence="5" id="KW-0143">Chaperone</keyword>
<dbReference type="Gene3D" id="3.30.2180.10">
    <property type="entry name" value="ATP12-like"/>
    <property type="match status" value="1"/>
</dbReference>
<dbReference type="Proteomes" id="UP001212152">
    <property type="component" value="Unassembled WGS sequence"/>
</dbReference>
<proteinExistence type="inferred from homology"/>
<evidence type="ECO:0000256" key="3">
    <source>
        <dbReference type="ARBA" id="ARBA00022946"/>
    </source>
</evidence>
<dbReference type="EMBL" id="JADGJQ010000004">
    <property type="protein sequence ID" value="KAJ3184205.1"/>
    <property type="molecule type" value="Genomic_DNA"/>
</dbReference>
<protein>
    <submittedName>
        <fullName evidence="6">ATP synthase complex assembly protein atp12</fullName>
    </submittedName>
</protein>
<evidence type="ECO:0000256" key="5">
    <source>
        <dbReference type="ARBA" id="ARBA00023186"/>
    </source>
</evidence>
<evidence type="ECO:0000256" key="1">
    <source>
        <dbReference type="ARBA" id="ARBA00004173"/>
    </source>
</evidence>
<evidence type="ECO:0000313" key="6">
    <source>
        <dbReference type="EMBL" id="KAJ3184205.1"/>
    </source>
</evidence>
<reference evidence="6" key="1">
    <citation type="submission" date="2020-05" db="EMBL/GenBank/DDBJ databases">
        <title>Phylogenomic resolution of chytrid fungi.</title>
        <authorList>
            <person name="Stajich J.E."/>
            <person name="Amses K."/>
            <person name="Simmons R."/>
            <person name="Seto K."/>
            <person name="Myers J."/>
            <person name="Bonds A."/>
            <person name="Quandt C.A."/>
            <person name="Barry K."/>
            <person name="Liu P."/>
            <person name="Grigoriev I."/>
            <person name="Longcore J.E."/>
            <person name="James T.Y."/>
        </authorList>
    </citation>
    <scope>NUCLEOTIDE SEQUENCE</scope>
    <source>
        <strain evidence="6">JEL0379</strain>
    </source>
</reference>
<dbReference type="Gene3D" id="1.10.3580.10">
    <property type="entry name" value="ATP12 ATPase"/>
    <property type="match status" value="1"/>
</dbReference>
<keyword evidence="7" id="KW-1185">Reference proteome</keyword>
<comment type="caution">
    <text evidence="6">The sequence shown here is derived from an EMBL/GenBank/DDBJ whole genome shotgun (WGS) entry which is preliminary data.</text>
</comment>
<keyword evidence="4" id="KW-0496">Mitochondrion</keyword>
<dbReference type="InterPro" id="IPR011419">
    <property type="entry name" value="ATP12_ATP_synth-F1-assembly"/>
</dbReference>
<dbReference type="InterPro" id="IPR042272">
    <property type="entry name" value="ATP12_ATP_synth-F1-assembly_N"/>
</dbReference>
<dbReference type="InterPro" id="IPR023335">
    <property type="entry name" value="ATP12_ortho_dom_sf"/>
</dbReference>
<dbReference type="PANTHER" id="PTHR21013">
    <property type="entry name" value="ATP SYNTHASE MITOCHONDRIAL F1 COMPLEX ASSEMBLY FACTOR 2/ATP12 PROTEIN, MITOCHONDRIAL PRECURSOR"/>
    <property type="match status" value="1"/>
</dbReference>
<name>A0AAD5XU75_9FUNG</name>
<evidence type="ECO:0000256" key="2">
    <source>
        <dbReference type="ARBA" id="ARBA00008231"/>
    </source>
</evidence>
<accession>A0AAD5XU75</accession>
<dbReference type="SUPFAM" id="SSF160909">
    <property type="entry name" value="ATP12-like"/>
    <property type="match status" value="1"/>
</dbReference>
<keyword evidence="3" id="KW-0809">Transit peptide</keyword>
<dbReference type="GO" id="GO:0005739">
    <property type="term" value="C:mitochondrion"/>
    <property type="evidence" value="ECO:0007669"/>
    <property type="project" value="UniProtKB-SubCell"/>
</dbReference>
<comment type="subcellular location">
    <subcellularLocation>
        <location evidence="1">Mitochondrion</location>
    </subcellularLocation>
</comment>
<dbReference type="Pfam" id="PF07542">
    <property type="entry name" value="ATP12"/>
    <property type="match status" value="1"/>
</dbReference>
<evidence type="ECO:0000256" key="4">
    <source>
        <dbReference type="ARBA" id="ARBA00023128"/>
    </source>
</evidence>